<evidence type="ECO:0000313" key="2">
    <source>
        <dbReference type="EMBL" id="NOU58925.1"/>
    </source>
</evidence>
<evidence type="ECO:0008006" key="4">
    <source>
        <dbReference type="Google" id="ProtNLM"/>
    </source>
</evidence>
<accession>A0ABX1WSJ6</accession>
<keyword evidence="1" id="KW-0175">Coiled coil</keyword>
<organism evidence="2 3">
    <name type="scientific">Marinifilum caeruleilacunae</name>
    <dbReference type="NCBI Taxonomy" id="2499076"/>
    <lineage>
        <taxon>Bacteria</taxon>
        <taxon>Pseudomonadati</taxon>
        <taxon>Bacteroidota</taxon>
        <taxon>Bacteroidia</taxon>
        <taxon>Marinilabiliales</taxon>
        <taxon>Marinifilaceae</taxon>
    </lineage>
</organism>
<proteinExistence type="predicted"/>
<reference evidence="2 3" key="1">
    <citation type="submission" date="2018-12" db="EMBL/GenBank/DDBJ databases">
        <title>Marinifilum JC070 sp. nov., a marine bacterium isolated from Yongle Blue Hole in the South China Sea.</title>
        <authorList>
            <person name="Fu T."/>
        </authorList>
    </citation>
    <scope>NUCLEOTIDE SEQUENCE [LARGE SCALE GENOMIC DNA]</scope>
    <source>
        <strain evidence="2 3">JC070</strain>
    </source>
</reference>
<feature type="coiled-coil region" evidence="1">
    <location>
        <begin position="114"/>
        <end position="141"/>
    </location>
</feature>
<gene>
    <name evidence="2" type="ORF">ELS83_03775</name>
</gene>
<evidence type="ECO:0000313" key="3">
    <source>
        <dbReference type="Proteomes" id="UP000732105"/>
    </source>
</evidence>
<sequence>MSIDLRHYTKKFEQMKTRKLQSLFLGLGVLLAAGLSSCGSAEKAVSTKAQGEELIEVFCTGPEYQSDKNHFRASAIGESLDQMVAKKKAGTNARAELATLIQSTVQGTIDNYVNSTELNNVEQVEERFEGLTREVINQQLNNIKVICEKQTRTAQNKYKTYIALEMSAKDLEEAINQRLSQEDKLKVDYDYEKFKKTFEAEMQKLQAQQRGF</sequence>
<comment type="caution">
    <text evidence="2">The sequence shown here is derived from an EMBL/GenBank/DDBJ whole genome shotgun (WGS) entry which is preliminary data.</text>
</comment>
<evidence type="ECO:0000256" key="1">
    <source>
        <dbReference type="SAM" id="Coils"/>
    </source>
</evidence>
<dbReference type="EMBL" id="RZNH01000003">
    <property type="protein sequence ID" value="NOU58925.1"/>
    <property type="molecule type" value="Genomic_DNA"/>
</dbReference>
<dbReference type="Proteomes" id="UP000732105">
    <property type="component" value="Unassembled WGS sequence"/>
</dbReference>
<protein>
    <recommendedName>
        <fullName evidence="4">Lipoprotein</fullName>
    </recommendedName>
</protein>
<keyword evidence="3" id="KW-1185">Reference proteome</keyword>
<name>A0ABX1WSJ6_9BACT</name>